<dbReference type="InterPro" id="IPR005467">
    <property type="entry name" value="His_kinase_dom"/>
</dbReference>
<dbReference type="PANTHER" id="PTHR45453">
    <property type="entry name" value="PHOSPHATE REGULON SENSOR PROTEIN PHOR"/>
    <property type="match status" value="1"/>
</dbReference>
<comment type="catalytic activity">
    <reaction evidence="1">
        <text>ATP + protein L-histidine = ADP + protein N-phospho-L-histidine.</text>
        <dbReference type="EC" id="2.7.13.3"/>
    </reaction>
</comment>
<dbReference type="InterPro" id="IPR003594">
    <property type="entry name" value="HATPase_dom"/>
</dbReference>
<dbReference type="AlphaFoldDB" id="A0A133YEG9"/>
<dbReference type="SMART" id="SM00387">
    <property type="entry name" value="HATPase_c"/>
    <property type="match status" value="1"/>
</dbReference>
<proteinExistence type="predicted"/>
<evidence type="ECO:0000256" key="5">
    <source>
        <dbReference type="ARBA" id="ARBA00022679"/>
    </source>
</evidence>
<dbReference type="Gene3D" id="1.10.287.130">
    <property type="match status" value="1"/>
</dbReference>
<organism evidence="11 12">
    <name type="scientific">Amygdalobacter nucleatus</name>
    <dbReference type="NCBI Taxonomy" id="3029274"/>
    <lineage>
        <taxon>Bacteria</taxon>
        <taxon>Bacillati</taxon>
        <taxon>Bacillota</taxon>
        <taxon>Clostridia</taxon>
        <taxon>Eubacteriales</taxon>
        <taxon>Oscillospiraceae</taxon>
        <taxon>Amygdalobacter</taxon>
    </lineage>
</organism>
<dbReference type="InterPro" id="IPR004358">
    <property type="entry name" value="Sig_transdc_His_kin-like_C"/>
</dbReference>
<dbReference type="PANTHER" id="PTHR45453:SF1">
    <property type="entry name" value="PHOSPHATE REGULON SENSOR PROTEIN PHOR"/>
    <property type="match status" value="1"/>
</dbReference>
<evidence type="ECO:0000256" key="4">
    <source>
        <dbReference type="ARBA" id="ARBA00022553"/>
    </source>
</evidence>
<dbReference type="GO" id="GO:0016036">
    <property type="term" value="P:cellular response to phosphate starvation"/>
    <property type="evidence" value="ECO:0007669"/>
    <property type="project" value="TreeGrafter"/>
</dbReference>
<dbReference type="Pfam" id="PF00512">
    <property type="entry name" value="HisKA"/>
    <property type="match status" value="1"/>
</dbReference>
<feature type="domain" description="Histidine kinase" evidence="10">
    <location>
        <begin position="174"/>
        <end position="394"/>
    </location>
</feature>
<sequence>MVEVALDPLLVVGLALSFTIVCLILFLLLLRRHKRLRQLFLHFLPFLDFSSTNDKEASLELAAFSGLHLGIIYFDKNGKCTFVNKSALELLSLHEEPSSLTDMLTLFGHVPGIKSLFLMQVNPKSITFTVNDKSVNLAVKTNYQDKQLLNTVVVVQDFTQQELLNKQRKEFVANVSHELKTPITTIKAYTESLLDWGIKEKDKAQIKQDVEKIRDDAFRMEALVGDLLLLSSIDGNRRQSHVELTEVEPLIRSLIDRFSIQAAEKEITVNCYVLNKVPMIFAEPDSLSRAFGNIIGNAIKYGVRGGKLDIYISCLLEDVTIKFADNGIGISEEHLPYIFNRFYRVDNSGTRQSGGTGLGLSIVKELVKMHHGEILVQSVLGSGTEFTIILPAEGSMYRSMIKAANKSDTLTDPWFIAAKNELLAQAKDYGVEIKNIADVSDADLKIVLEQ</sequence>
<name>A0A133YEG9_9FIRM</name>
<evidence type="ECO:0000313" key="12">
    <source>
        <dbReference type="Proteomes" id="UP000070080"/>
    </source>
</evidence>
<evidence type="ECO:0000256" key="8">
    <source>
        <dbReference type="ARBA" id="ARBA00023136"/>
    </source>
</evidence>
<dbReference type="InterPro" id="IPR003661">
    <property type="entry name" value="HisK_dim/P_dom"/>
</dbReference>
<feature type="transmembrane region" description="Helical" evidence="9">
    <location>
        <begin position="6"/>
        <end position="30"/>
    </location>
</feature>
<protein>
    <recommendedName>
        <fullName evidence="3">histidine kinase</fullName>
        <ecNumber evidence="3">2.7.13.3</ecNumber>
    </recommendedName>
</protein>
<dbReference type="PROSITE" id="PS50109">
    <property type="entry name" value="HIS_KIN"/>
    <property type="match status" value="1"/>
</dbReference>
<dbReference type="GO" id="GO:0000155">
    <property type="term" value="F:phosphorelay sensor kinase activity"/>
    <property type="evidence" value="ECO:0007669"/>
    <property type="project" value="InterPro"/>
</dbReference>
<evidence type="ECO:0000313" key="11">
    <source>
        <dbReference type="EMBL" id="KXB41584.1"/>
    </source>
</evidence>
<dbReference type="InterPro" id="IPR036097">
    <property type="entry name" value="HisK_dim/P_sf"/>
</dbReference>
<dbReference type="CDD" id="cd00075">
    <property type="entry name" value="HATPase"/>
    <property type="match status" value="1"/>
</dbReference>
<keyword evidence="7" id="KW-0902">Two-component regulatory system</keyword>
<dbReference type="SUPFAM" id="SSF55874">
    <property type="entry name" value="ATPase domain of HSP90 chaperone/DNA topoisomerase II/histidine kinase"/>
    <property type="match status" value="1"/>
</dbReference>
<dbReference type="SUPFAM" id="SSF47384">
    <property type="entry name" value="Homodimeric domain of signal transducing histidine kinase"/>
    <property type="match status" value="1"/>
</dbReference>
<dbReference type="GO" id="GO:0004721">
    <property type="term" value="F:phosphoprotein phosphatase activity"/>
    <property type="evidence" value="ECO:0007669"/>
    <property type="project" value="TreeGrafter"/>
</dbReference>
<dbReference type="STRING" id="1497955.HMPREF1872_00674"/>
<dbReference type="FunFam" id="1.10.287.130:FF:000001">
    <property type="entry name" value="Two-component sensor histidine kinase"/>
    <property type="match status" value="1"/>
</dbReference>
<keyword evidence="9" id="KW-0812">Transmembrane</keyword>
<evidence type="ECO:0000256" key="9">
    <source>
        <dbReference type="SAM" id="Phobius"/>
    </source>
</evidence>
<evidence type="ECO:0000256" key="2">
    <source>
        <dbReference type="ARBA" id="ARBA00004370"/>
    </source>
</evidence>
<dbReference type="EMBL" id="LSCV01000012">
    <property type="protein sequence ID" value="KXB41584.1"/>
    <property type="molecule type" value="Genomic_DNA"/>
</dbReference>
<dbReference type="InterPro" id="IPR050351">
    <property type="entry name" value="BphY/WalK/GraS-like"/>
</dbReference>
<evidence type="ECO:0000256" key="1">
    <source>
        <dbReference type="ARBA" id="ARBA00000085"/>
    </source>
</evidence>
<evidence type="ECO:0000256" key="7">
    <source>
        <dbReference type="ARBA" id="ARBA00023012"/>
    </source>
</evidence>
<comment type="caution">
    <text evidence="11">The sequence shown here is derived from an EMBL/GenBank/DDBJ whole genome shotgun (WGS) entry which is preliminary data.</text>
</comment>
<dbReference type="EC" id="2.7.13.3" evidence="3"/>
<keyword evidence="9" id="KW-1133">Transmembrane helix</keyword>
<keyword evidence="4" id="KW-0597">Phosphoprotein</keyword>
<gene>
    <name evidence="11" type="ORF">HMPREF1872_00674</name>
</gene>
<keyword evidence="6 11" id="KW-0418">Kinase</keyword>
<dbReference type="FunFam" id="3.30.565.10:FF:000006">
    <property type="entry name" value="Sensor histidine kinase WalK"/>
    <property type="match status" value="1"/>
</dbReference>
<dbReference type="Proteomes" id="UP000070080">
    <property type="component" value="Unassembled WGS sequence"/>
</dbReference>
<dbReference type="InterPro" id="IPR036890">
    <property type="entry name" value="HATPase_C_sf"/>
</dbReference>
<accession>A0A133YEG9</accession>
<comment type="subcellular location">
    <subcellularLocation>
        <location evidence="2">Membrane</location>
    </subcellularLocation>
</comment>
<keyword evidence="12" id="KW-1185">Reference proteome</keyword>
<reference evidence="12" key="1">
    <citation type="submission" date="2016-01" db="EMBL/GenBank/DDBJ databases">
        <authorList>
            <person name="Mitreva M."/>
            <person name="Pepin K.H."/>
            <person name="Mihindukulasuriya K.A."/>
            <person name="Fulton R."/>
            <person name="Fronick C."/>
            <person name="O'Laughlin M."/>
            <person name="Miner T."/>
            <person name="Herter B."/>
            <person name="Rosa B.A."/>
            <person name="Cordes M."/>
            <person name="Tomlinson C."/>
            <person name="Wollam A."/>
            <person name="Palsikar V.B."/>
            <person name="Mardis E.R."/>
            <person name="Wilson R.K."/>
        </authorList>
    </citation>
    <scope>NUCLEOTIDE SEQUENCE [LARGE SCALE GENOMIC DNA]</scope>
    <source>
        <strain evidence="12">KA00274</strain>
    </source>
</reference>
<dbReference type="Pfam" id="PF02518">
    <property type="entry name" value="HATPase_c"/>
    <property type="match status" value="1"/>
</dbReference>
<dbReference type="SMART" id="SM00388">
    <property type="entry name" value="HisKA"/>
    <property type="match status" value="1"/>
</dbReference>
<dbReference type="PRINTS" id="PR00344">
    <property type="entry name" value="BCTRLSENSOR"/>
</dbReference>
<keyword evidence="5" id="KW-0808">Transferase</keyword>
<dbReference type="GO" id="GO:0005886">
    <property type="term" value="C:plasma membrane"/>
    <property type="evidence" value="ECO:0007669"/>
    <property type="project" value="TreeGrafter"/>
</dbReference>
<keyword evidence="8 9" id="KW-0472">Membrane</keyword>
<dbReference type="CDD" id="cd00082">
    <property type="entry name" value="HisKA"/>
    <property type="match status" value="1"/>
</dbReference>
<evidence type="ECO:0000259" key="10">
    <source>
        <dbReference type="PROSITE" id="PS50109"/>
    </source>
</evidence>
<dbReference type="Gene3D" id="3.30.450.20">
    <property type="entry name" value="PAS domain"/>
    <property type="match status" value="1"/>
</dbReference>
<evidence type="ECO:0000256" key="3">
    <source>
        <dbReference type="ARBA" id="ARBA00012438"/>
    </source>
</evidence>
<evidence type="ECO:0000256" key="6">
    <source>
        <dbReference type="ARBA" id="ARBA00022777"/>
    </source>
</evidence>
<dbReference type="Gene3D" id="3.30.565.10">
    <property type="entry name" value="Histidine kinase-like ATPase, C-terminal domain"/>
    <property type="match status" value="1"/>
</dbReference>